<keyword evidence="1" id="KW-0175">Coiled coil</keyword>
<name>A0ABT4CZ38_9CLOT</name>
<protein>
    <recommendedName>
        <fullName evidence="5">Lipoprotein</fullName>
    </recommendedName>
</protein>
<keyword evidence="4" id="KW-1185">Reference proteome</keyword>
<sequence length="241" mass="28071">MLKKKIFISMLVASMVMPLSSCGSQEQLSKVDGNESIKVESSKETVAQNQNANSTKENYKKEKVEITKEEAFKIAVKASKEYFDFKADKKKFNPDKITDMNTYWIVPISSNKGDLLVSVALESKQVFAITGSSSAWNKLKEEYKREKGIKDDKIDDKKLWEYKYSKEPVSEEESKKIAEKFIKSSPLKNKKLKYNESKYEFKFDSPEKEYYVFSYEEEGKESKEIFIKVDTFLREVYEVLM</sequence>
<evidence type="ECO:0000313" key="3">
    <source>
        <dbReference type="EMBL" id="MCY6483068.1"/>
    </source>
</evidence>
<evidence type="ECO:0000313" key="4">
    <source>
        <dbReference type="Proteomes" id="UP001078443"/>
    </source>
</evidence>
<evidence type="ECO:0000256" key="1">
    <source>
        <dbReference type="SAM" id="Coils"/>
    </source>
</evidence>
<comment type="caution">
    <text evidence="3">The sequence shown here is derived from an EMBL/GenBank/DDBJ whole genome shotgun (WGS) entry which is preliminary data.</text>
</comment>
<feature type="coiled-coil region" evidence="1">
    <location>
        <begin position="42"/>
        <end position="69"/>
    </location>
</feature>
<feature type="signal peptide" evidence="2">
    <location>
        <begin position="1"/>
        <end position="23"/>
    </location>
</feature>
<dbReference type="EMBL" id="JAPQER010000001">
    <property type="protein sequence ID" value="MCY6483068.1"/>
    <property type="molecule type" value="Genomic_DNA"/>
</dbReference>
<organism evidence="3 4">
    <name type="scientific">Clostridium aestuarii</name>
    <dbReference type="NCBI Taxonomy" id="338193"/>
    <lineage>
        <taxon>Bacteria</taxon>
        <taxon>Bacillati</taxon>
        <taxon>Bacillota</taxon>
        <taxon>Clostridia</taxon>
        <taxon>Eubacteriales</taxon>
        <taxon>Clostridiaceae</taxon>
        <taxon>Clostridium</taxon>
    </lineage>
</organism>
<keyword evidence="2" id="KW-0732">Signal</keyword>
<dbReference type="Proteomes" id="UP001078443">
    <property type="component" value="Unassembled WGS sequence"/>
</dbReference>
<evidence type="ECO:0008006" key="5">
    <source>
        <dbReference type="Google" id="ProtNLM"/>
    </source>
</evidence>
<gene>
    <name evidence="3" type="ORF">OW763_01705</name>
</gene>
<evidence type="ECO:0000256" key="2">
    <source>
        <dbReference type="SAM" id="SignalP"/>
    </source>
</evidence>
<proteinExistence type="predicted"/>
<dbReference type="RefSeq" id="WP_268039332.1">
    <property type="nucleotide sequence ID" value="NZ_JAPQER010000001.1"/>
</dbReference>
<accession>A0ABT4CZ38</accession>
<reference evidence="3" key="1">
    <citation type="submission" date="2022-12" db="EMBL/GenBank/DDBJ databases">
        <authorList>
            <person name="Wang J."/>
        </authorList>
    </citation>
    <scope>NUCLEOTIDE SEQUENCE</scope>
    <source>
        <strain evidence="3">HY-45-18</strain>
    </source>
</reference>
<feature type="chain" id="PRO_5046980046" description="Lipoprotein" evidence="2">
    <location>
        <begin position="24"/>
        <end position="241"/>
    </location>
</feature>